<reference evidence="6 7" key="1">
    <citation type="submission" date="2016-08" db="EMBL/GenBank/DDBJ databases">
        <title>Analysis of Carbohydrate Active Enzymes in Thermogemmatispora T81 Reveals Carbohydrate Degradation Ability.</title>
        <authorList>
            <person name="Tomazini A."/>
            <person name="Lal S."/>
            <person name="Stott M."/>
            <person name="Henrissat B."/>
            <person name="Polikarpov I."/>
            <person name="Sparling R."/>
            <person name="Levin D.B."/>
        </authorList>
    </citation>
    <scope>NUCLEOTIDE SEQUENCE [LARGE SCALE GENOMIC DNA]</scope>
    <source>
        <strain evidence="6 7">T81</strain>
    </source>
</reference>
<name>A0A328VEK5_9CHLR</name>
<evidence type="ECO:0000259" key="5">
    <source>
        <dbReference type="PROSITE" id="PS50893"/>
    </source>
</evidence>
<dbReference type="PROSITE" id="PS00211">
    <property type="entry name" value="ABC_TRANSPORTER_1"/>
    <property type="match status" value="1"/>
</dbReference>
<evidence type="ECO:0000313" key="6">
    <source>
        <dbReference type="EMBL" id="RAQ95339.1"/>
    </source>
</evidence>
<dbReference type="Gene3D" id="3.40.50.300">
    <property type="entry name" value="P-loop containing nucleotide triphosphate hydrolases"/>
    <property type="match status" value="1"/>
</dbReference>
<dbReference type="InterPro" id="IPR027417">
    <property type="entry name" value="P-loop_NTPase"/>
</dbReference>
<evidence type="ECO:0000256" key="3">
    <source>
        <dbReference type="ARBA" id="ARBA00022741"/>
    </source>
</evidence>
<proteinExistence type="inferred from homology"/>
<gene>
    <name evidence="6" type="ORF">A4R35_07310</name>
</gene>
<sequence>MSGESQGQEQEPAIEVEGLTKLYHRLLAVDHISFVTYRGEAFGFLGPNGAGKSTVVKILTGLVQPTEGTVRILGRPLGDREVRRRIGYLPELPTFHRWLTAAEFLSFHGSLYGLRGSLLRARMEEVLALVGLAGRERQRLGTFSKGMLQRIGLAQALLNRPELLIIDELSTGLDPVGQHDLRSLLLDLKRAGTSIFINSHQLPDVEALCDRVAIINLGRILKVGAPEELFDEPLLVELRAEPLSEALLQRLAQLALAVERDQYDPGRVLLRLQREEQAAEVAEAVHACGARLYRLAPHRRSLEQVFLRTIELSRSLQ</sequence>
<dbReference type="Pfam" id="PF00005">
    <property type="entry name" value="ABC_tran"/>
    <property type="match status" value="1"/>
</dbReference>
<dbReference type="InterPro" id="IPR003439">
    <property type="entry name" value="ABC_transporter-like_ATP-bd"/>
</dbReference>
<evidence type="ECO:0000256" key="2">
    <source>
        <dbReference type="ARBA" id="ARBA00022448"/>
    </source>
</evidence>
<evidence type="ECO:0000256" key="1">
    <source>
        <dbReference type="ARBA" id="ARBA00005417"/>
    </source>
</evidence>
<dbReference type="InterPro" id="IPR017871">
    <property type="entry name" value="ABC_transporter-like_CS"/>
</dbReference>
<accession>A0A328VEK5</accession>
<dbReference type="PANTHER" id="PTHR43335">
    <property type="entry name" value="ABC TRANSPORTER, ATP-BINDING PROTEIN"/>
    <property type="match status" value="1"/>
</dbReference>
<evidence type="ECO:0000313" key="7">
    <source>
        <dbReference type="Proteomes" id="UP000248706"/>
    </source>
</evidence>
<evidence type="ECO:0000256" key="4">
    <source>
        <dbReference type="ARBA" id="ARBA00022840"/>
    </source>
</evidence>
<keyword evidence="2" id="KW-0813">Transport</keyword>
<dbReference type="PROSITE" id="PS50893">
    <property type="entry name" value="ABC_TRANSPORTER_2"/>
    <property type="match status" value="1"/>
</dbReference>
<dbReference type="SUPFAM" id="SSF52540">
    <property type="entry name" value="P-loop containing nucleoside triphosphate hydrolases"/>
    <property type="match status" value="1"/>
</dbReference>
<organism evidence="6 7">
    <name type="scientific">Thermogemmatispora tikiterensis</name>
    <dbReference type="NCBI Taxonomy" id="1825093"/>
    <lineage>
        <taxon>Bacteria</taxon>
        <taxon>Bacillati</taxon>
        <taxon>Chloroflexota</taxon>
        <taxon>Ktedonobacteria</taxon>
        <taxon>Thermogemmatisporales</taxon>
        <taxon>Thermogemmatisporaceae</taxon>
        <taxon>Thermogemmatispora</taxon>
    </lineage>
</organism>
<keyword evidence="3" id="KW-0547">Nucleotide-binding</keyword>
<keyword evidence="7" id="KW-1185">Reference proteome</keyword>
<dbReference type="Proteomes" id="UP000248706">
    <property type="component" value="Unassembled WGS sequence"/>
</dbReference>
<dbReference type="OrthoDB" id="9804819at2"/>
<comment type="caution">
    <text evidence="6">The sequence shown here is derived from an EMBL/GenBank/DDBJ whole genome shotgun (WGS) entry which is preliminary data.</text>
</comment>
<dbReference type="EMBL" id="MCIF01000002">
    <property type="protein sequence ID" value="RAQ95339.1"/>
    <property type="molecule type" value="Genomic_DNA"/>
</dbReference>
<dbReference type="GO" id="GO:0005524">
    <property type="term" value="F:ATP binding"/>
    <property type="evidence" value="ECO:0007669"/>
    <property type="project" value="UniProtKB-KW"/>
</dbReference>
<dbReference type="SMART" id="SM00382">
    <property type="entry name" value="AAA"/>
    <property type="match status" value="1"/>
</dbReference>
<protein>
    <recommendedName>
        <fullName evidence="5">ABC transporter domain-containing protein</fullName>
    </recommendedName>
</protein>
<comment type="similarity">
    <text evidence="1">Belongs to the ABC transporter superfamily.</text>
</comment>
<dbReference type="RefSeq" id="WP_112427985.1">
    <property type="nucleotide sequence ID" value="NZ_MCIF01000002.1"/>
</dbReference>
<feature type="domain" description="ABC transporter" evidence="5">
    <location>
        <begin position="14"/>
        <end position="242"/>
    </location>
</feature>
<keyword evidence="4" id="KW-0067">ATP-binding</keyword>
<dbReference type="GO" id="GO:0016887">
    <property type="term" value="F:ATP hydrolysis activity"/>
    <property type="evidence" value="ECO:0007669"/>
    <property type="project" value="InterPro"/>
</dbReference>
<dbReference type="PANTHER" id="PTHR43335:SF4">
    <property type="entry name" value="ABC TRANSPORTER, ATP-BINDING PROTEIN"/>
    <property type="match status" value="1"/>
</dbReference>
<dbReference type="AlphaFoldDB" id="A0A328VEK5"/>
<dbReference type="InterPro" id="IPR003593">
    <property type="entry name" value="AAA+_ATPase"/>
</dbReference>